<keyword evidence="10 12" id="KW-1133">Transmembrane helix</keyword>
<keyword evidence="11 12" id="KW-0472">Membrane</keyword>
<dbReference type="Pfam" id="PF04995">
    <property type="entry name" value="CcmD"/>
    <property type="match status" value="1"/>
</dbReference>
<keyword evidence="9 12" id="KW-0201">Cytochrome c-type biogenesis</keyword>
<proteinExistence type="inferred from homology"/>
<protein>
    <recommendedName>
        <fullName evidence="4 12">Heme exporter protein D</fullName>
    </recommendedName>
</protein>
<keyword evidence="6 12" id="KW-1003">Cell membrane</keyword>
<keyword evidence="5 12" id="KW-0813">Transport</keyword>
<dbReference type="EMBL" id="FMXQ01000001">
    <property type="protein sequence ID" value="SDB06429.1"/>
    <property type="molecule type" value="Genomic_DNA"/>
</dbReference>
<dbReference type="AlphaFoldDB" id="A0A1G6ADG4"/>
<name>A0A1G6ADG4_9HYPH</name>
<sequence length="58" mass="6244">MIEPGIHQGFILAAYLLAAVVLIGMVVWIVLDGRSQRARLAELEARGVRRRSAGKAGS</sequence>
<accession>A0A1G6ADG4</accession>
<evidence type="ECO:0000256" key="5">
    <source>
        <dbReference type="ARBA" id="ARBA00022448"/>
    </source>
</evidence>
<comment type="function">
    <text evidence="1 12">Required for the export of heme to the periplasm for the biogenesis of c-type cytochromes.</text>
</comment>
<feature type="transmembrane region" description="Helical" evidence="12">
    <location>
        <begin position="6"/>
        <end position="31"/>
    </location>
</feature>
<evidence type="ECO:0000256" key="10">
    <source>
        <dbReference type="ARBA" id="ARBA00022989"/>
    </source>
</evidence>
<evidence type="ECO:0000313" key="14">
    <source>
        <dbReference type="Proteomes" id="UP000199071"/>
    </source>
</evidence>
<dbReference type="InterPro" id="IPR007078">
    <property type="entry name" value="Haem_export_protD_CcmD"/>
</dbReference>
<comment type="similarity">
    <text evidence="3 12">Belongs to the CcmD/CycX/HelD family.</text>
</comment>
<gene>
    <name evidence="13" type="ORF">SAMN02982931_00477</name>
</gene>
<evidence type="ECO:0000256" key="7">
    <source>
        <dbReference type="ARBA" id="ARBA00022519"/>
    </source>
</evidence>
<evidence type="ECO:0000313" key="13">
    <source>
        <dbReference type="EMBL" id="SDB06429.1"/>
    </source>
</evidence>
<dbReference type="STRING" id="665467.SAMN02982931_00477"/>
<evidence type="ECO:0000256" key="6">
    <source>
        <dbReference type="ARBA" id="ARBA00022475"/>
    </source>
</evidence>
<dbReference type="OrthoDB" id="8421547at2"/>
<reference evidence="13 14" key="1">
    <citation type="submission" date="2016-10" db="EMBL/GenBank/DDBJ databases">
        <authorList>
            <person name="de Groot N.N."/>
        </authorList>
    </citation>
    <scope>NUCLEOTIDE SEQUENCE [LARGE SCALE GENOMIC DNA]</scope>
    <source>
        <strain evidence="13 14">ATCC 35022</strain>
    </source>
</reference>
<organism evidence="13 14">
    <name type="scientific">Bauldia litoralis</name>
    <dbReference type="NCBI Taxonomy" id="665467"/>
    <lineage>
        <taxon>Bacteria</taxon>
        <taxon>Pseudomonadati</taxon>
        <taxon>Pseudomonadota</taxon>
        <taxon>Alphaproteobacteria</taxon>
        <taxon>Hyphomicrobiales</taxon>
        <taxon>Kaistiaceae</taxon>
        <taxon>Bauldia</taxon>
    </lineage>
</organism>
<evidence type="ECO:0000256" key="11">
    <source>
        <dbReference type="ARBA" id="ARBA00023136"/>
    </source>
</evidence>
<evidence type="ECO:0000256" key="8">
    <source>
        <dbReference type="ARBA" id="ARBA00022692"/>
    </source>
</evidence>
<keyword evidence="8 12" id="KW-0812">Transmembrane</keyword>
<evidence type="ECO:0000256" key="12">
    <source>
        <dbReference type="RuleBase" id="RU363101"/>
    </source>
</evidence>
<evidence type="ECO:0000256" key="4">
    <source>
        <dbReference type="ARBA" id="ARBA00016461"/>
    </source>
</evidence>
<keyword evidence="14" id="KW-1185">Reference proteome</keyword>
<comment type="subcellular location">
    <subcellularLocation>
        <location evidence="2 12">Cell inner membrane</location>
        <topology evidence="2 12">Single-pass membrane protein</topology>
    </subcellularLocation>
</comment>
<dbReference type="GO" id="GO:0015886">
    <property type="term" value="P:heme transport"/>
    <property type="evidence" value="ECO:0007669"/>
    <property type="project" value="InterPro"/>
</dbReference>
<dbReference type="GO" id="GO:0005886">
    <property type="term" value="C:plasma membrane"/>
    <property type="evidence" value="ECO:0007669"/>
    <property type="project" value="UniProtKB-SubCell"/>
</dbReference>
<evidence type="ECO:0000256" key="9">
    <source>
        <dbReference type="ARBA" id="ARBA00022748"/>
    </source>
</evidence>
<dbReference type="RefSeq" id="WP_090874589.1">
    <property type="nucleotide sequence ID" value="NZ_FMXQ01000001.1"/>
</dbReference>
<dbReference type="GO" id="GO:0017004">
    <property type="term" value="P:cytochrome complex assembly"/>
    <property type="evidence" value="ECO:0007669"/>
    <property type="project" value="UniProtKB-KW"/>
</dbReference>
<evidence type="ECO:0000256" key="1">
    <source>
        <dbReference type="ARBA" id="ARBA00002442"/>
    </source>
</evidence>
<keyword evidence="7 12" id="KW-0997">Cell inner membrane</keyword>
<dbReference type="Proteomes" id="UP000199071">
    <property type="component" value="Unassembled WGS sequence"/>
</dbReference>
<dbReference type="NCBIfam" id="TIGR03141">
    <property type="entry name" value="cytochro_ccmD"/>
    <property type="match status" value="1"/>
</dbReference>
<evidence type="ECO:0000256" key="2">
    <source>
        <dbReference type="ARBA" id="ARBA00004377"/>
    </source>
</evidence>
<evidence type="ECO:0000256" key="3">
    <source>
        <dbReference type="ARBA" id="ARBA00008741"/>
    </source>
</evidence>